<evidence type="ECO:0000256" key="7">
    <source>
        <dbReference type="ARBA" id="ARBA00022813"/>
    </source>
</evidence>
<keyword evidence="9" id="KW-0620">Polyamine biosynthesis</keyword>
<evidence type="ECO:0000256" key="13">
    <source>
        <dbReference type="ARBA" id="ARBA00023317"/>
    </source>
</evidence>
<dbReference type="PIRSF" id="PIRSF001355">
    <property type="entry name" value="S-AdenosylMet_decarboxylase"/>
    <property type="match status" value="1"/>
</dbReference>
<evidence type="ECO:0000256" key="18">
    <source>
        <dbReference type="PIRSR" id="PIRSR001355-5"/>
    </source>
</evidence>
<dbReference type="Pfam" id="PF01536">
    <property type="entry name" value="SAM_decarbox"/>
    <property type="match status" value="1"/>
</dbReference>
<dbReference type="InterPro" id="IPR048283">
    <property type="entry name" value="AdoMetDC-like"/>
</dbReference>
<keyword evidence="7 17" id="KW-0068">Autocatalytic cleavage</keyword>
<sequence>MTPSIIFKNEEESRHYQGSTNDLDFVNHELSVNLDSTSAFEGPEKLLEIWFAPSQKDLPLGWPSDGLRHIPLSGIEDMLQKVNCSILSKISSPALDAYLLSESSLFVFAHKLILKTCGTTTTLFSLEPLLELVRKYCHYSEPNLMNSYRVFYSRRSFMFPDKQHEVQKCWPNELAWLDRYFPSEKADSYVVGNLATDHWHFYMNGTNRDFQTENHIEPDQTLEILMTDLDPVAAGGFEMQRHSGEFPHLDPAADDYGHLLGQKMLRLQKLDKIVDVASGKSKHDAFAFTPCGFSSNTILEDKYYCTLHITPERGWSYASFETNYPHGSKVKMINKVIQSLRPSRFFISFIQEIGKSGDEDFSFGAVRDGTIRDYERHARIVYDLRFNYRLLYCYYEKIADDQ</sequence>
<evidence type="ECO:0000256" key="5">
    <source>
        <dbReference type="ARBA" id="ARBA00022691"/>
    </source>
</evidence>
<evidence type="ECO:0000313" key="20">
    <source>
        <dbReference type="Proteomes" id="UP000290900"/>
    </source>
</evidence>
<dbReference type="InParanoid" id="A0A448YL36"/>
<keyword evidence="20" id="KW-1185">Reference proteome</keyword>
<evidence type="ECO:0000256" key="12">
    <source>
        <dbReference type="ARBA" id="ARBA00023270"/>
    </source>
</evidence>
<dbReference type="GO" id="GO:0008295">
    <property type="term" value="P:spermidine biosynthetic process"/>
    <property type="evidence" value="ECO:0007669"/>
    <property type="project" value="UniProtKB-KW"/>
</dbReference>
<name>A0A448YL36_BRENA</name>
<keyword evidence="8" id="KW-0745">Spermidine biosynthesis</keyword>
<evidence type="ECO:0000256" key="16">
    <source>
        <dbReference type="PIRSR" id="PIRSR001355-3"/>
    </source>
</evidence>
<dbReference type="InterPro" id="IPR001985">
    <property type="entry name" value="S-AdoMet_decarboxylase_euk"/>
</dbReference>
<feature type="chain" id="PRO_5042320843" description="S-adenosylmethionine decarboxylase beta chain" evidence="18">
    <location>
        <begin position="1"/>
        <end position="102"/>
    </location>
</feature>
<dbReference type="OrthoDB" id="1068353at2759"/>
<dbReference type="EMBL" id="CAACVR010000012">
    <property type="protein sequence ID" value="VEU21563.1"/>
    <property type="molecule type" value="Genomic_DNA"/>
</dbReference>
<evidence type="ECO:0000256" key="11">
    <source>
        <dbReference type="ARBA" id="ARBA00023239"/>
    </source>
</evidence>
<evidence type="ECO:0000256" key="9">
    <source>
        <dbReference type="ARBA" id="ARBA00023115"/>
    </source>
</evidence>
<evidence type="ECO:0000313" key="19">
    <source>
        <dbReference type="EMBL" id="VEU21563.1"/>
    </source>
</evidence>
<dbReference type="PROSITE" id="PS01336">
    <property type="entry name" value="ADOMETDC"/>
    <property type="match status" value="1"/>
</dbReference>
<dbReference type="InterPro" id="IPR016067">
    <property type="entry name" value="S-AdoMet_deCO2ase_core"/>
</dbReference>
<dbReference type="Proteomes" id="UP000290900">
    <property type="component" value="Unassembled WGS sequence"/>
</dbReference>
<dbReference type="UniPathway" id="UPA00331">
    <property type="reaction ID" value="UER00451"/>
</dbReference>
<gene>
    <name evidence="19" type="ORF">BRENAR_LOCUS2296</name>
</gene>
<feature type="active site" description="Proton acceptor; for processing activity" evidence="14">
    <location>
        <position position="308"/>
    </location>
</feature>
<feature type="binding site" evidence="15">
    <location>
        <position position="288"/>
    </location>
    <ligand>
        <name>substrate</name>
    </ligand>
</feature>
<evidence type="ECO:0000256" key="6">
    <source>
        <dbReference type="ARBA" id="ARBA00022793"/>
    </source>
</evidence>
<feature type="active site" description="Proton donor; for catalytic activity" evidence="14">
    <location>
        <position position="117"/>
    </location>
</feature>
<dbReference type="PANTHER" id="PTHR11570:SF0">
    <property type="entry name" value="S-ADENOSYLMETHIONINE DECARBOXYLASE PROENZYME"/>
    <property type="match status" value="1"/>
</dbReference>
<feature type="site" description="Cleavage (non-hydrolytic); by autolysis" evidence="17">
    <location>
        <begin position="102"/>
        <end position="103"/>
    </location>
</feature>
<dbReference type="GO" id="GO:0005829">
    <property type="term" value="C:cytosol"/>
    <property type="evidence" value="ECO:0007669"/>
    <property type="project" value="TreeGrafter"/>
</dbReference>
<dbReference type="FunCoup" id="A0A448YL36">
    <property type="interactions" value="594"/>
</dbReference>
<feature type="binding site" evidence="15">
    <location>
        <position position="312"/>
    </location>
    <ligand>
        <name>substrate</name>
    </ligand>
</feature>
<keyword evidence="13" id="KW-0670">Pyruvate</keyword>
<comment type="pathway">
    <text evidence="2">Amine and polyamine biosynthesis; S-adenosylmethioninamine biosynthesis; S-adenosylmethioninamine from S-adenosyl-L-methionine: step 1/1.</text>
</comment>
<dbReference type="InterPro" id="IPR018166">
    <property type="entry name" value="S-AdoMet_deCO2ase_CS"/>
</dbReference>
<evidence type="ECO:0000256" key="15">
    <source>
        <dbReference type="PIRSR" id="PIRSR001355-2"/>
    </source>
</evidence>
<keyword evidence="10" id="KW-0865">Zymogen</keyword>
<evidence type="ECO:0000256" key="8">
    <source>
        <dbReference type="ARBA" id="ARBA00023066"/>
    </source>
</evidence>
<feature type="chain" id="PRO_5042320844" description="S-adenosylmethionine decarboxylase alpha chain" evidence="18">
    <location>
        <begin position="103"/>
        <end position="402"/>
    </location>
</feature>
<organism evidence="19 20">
    <name type="scientific">Brettanomyces naardenensis</name>
    <name type="common">Yeast</name>
    <dbReference type="NCBI Taxonomy" id="13370"/>
    <lineage>
        <taxon>Eukaryota</taxon>
        <taxon>Fungi</taxon>
        <taxon>Dikarya</taxon>
        <taxon>Ascomycota</taxon>
        <taxon>Saccharomycotina</taxon>
        <taxon>Pichiomycetes</taxon>
        <taxon>Pichiales</taxon>
        <taxon>Pichiaceae</taxon>
        <taxon>Brettanomyces</taxon>
    </lineage>
</organism>
<feature type="active site" description="Proton acceptor; for processing activity" evidence="14">
    <location>
        <position position="294"/>
    </location>
</feature>
<proteinExistence type="inferred from homology"/>
<keyword evidence="12" id="KW-0704">Schiff base</keyword>
<accession>A0A448YL36</accession>
<comment type="cofactor">
    <cofactor evidence="1">
        <name>pyruvate</name>
        <dbReference type="ChEBI" id="CHEBI:15361"/>
    </cofactor>
</comment>
<dbReference type="SUPFAM" id="SSF56276">
    <property type="entry name" value="S-adenosylmethionine decarboxylase"/>
    <property type="match status" value="1"/>
</dbReference>
<keyword evidence="5" id="KW-0949">S-adenosyl-L-methionine</keyword>
<evidence type="ECO:0000256" key="17">
    <source>
        <dbReference type="PIRSR" id="PIRSR001355-4"/>
    </source>
</evidence>
<protein>
    <recommendedName>
        <fullName evidence="4">adenosylmethionine decarboxylase</fullName>
        <ecNumber evidence="4">4.1.1.50</ecNumber>
    </recommendedName>
</protein>
<evidence type="ECO:0000256" key="14">
    <source>
        <dbReference type="PIRSR" id="PIRSR001355-1"/>
    </source>
</evidence>
<feature type="binding site" evidence="15">
    <location>
        <position position="102"/>
    </location>
    <ligand>
        <name>substrate</name>
    </ligand>
</feature>
<keyword evidence="6" id="KW-0210">Decarboxylase</keyword>
<dbReference type="GO" id="GO:0004014">
    <property type="term" value="F:adenosylmethionine decarboxylase activity"/>
    <property type="evidence" value="ECO:0007669"/>
    <property type="project" value="UniProtKB-EC"/>
</dbReference>
<dbReference type="GO" id="GO:0006597">
    <property type="term" value="P:spermine biosynthetic process"/>
    <property type="evidence" value="ECO:0007669"/>
    <property type="project" value="InterPro"/>
</dbReference>
<comment type="similarity">
    <text evidence="3">Belongs to the eukaryotic AdoMetDC family.</text>
</comment>
<evidence type="ECO:0000256" key="1">
    <source>
        <dbReference type="ARBA" id="ARBA00001928"/>
    </source>
</evidence>
<dbReference type="STRING" id="13370.A0A448YL36"/>
<evidence type="ECO:0000256" key="3">
    <source>
        <dbReference type="ARBA" id="ARBA00008466"/>
    </source>
</evidence>
<evidence type="ECO:0000256" key="4">
    <source>
        <dbReference type="ARBA" id="ARBA00012357"/>
    </source>
</evidence>
<dbReference type="PANTHER" id="PTHR11570">
    <property type="entry name" value="S-ADENOSYLMETHIONINE DECARBOXYLASE"/>
    <property type="match status" value="1"/>
</dbReference>
<dbReference type="Gene3D" id="3.60.90.10">
    <property type="entry name" value="S-adenosylmethionine decarboxylase"/>
    <property type="match status" value="1"/>
</dbReference>
<feature type="modified residue" description="Pyruvic acid (Ser); by autocatalysis" evidence="16">
    <location>
        <position position="103"/>
    </location>
</feature>
<feature type="active site" description="Schiff-base intermediate with substrate; via pyruvic acid" evidence="14">
    <location>
        <position position="103"/>
    </location>
</feature>
<evidence type="ECO:0000256" key="10">
    <source>
        <dbReference type="ARBA" id="ARBA00023145"/>
    </source>
</evidence>
<evidence type="ECO:0000256" key="2">
    <source>
        <dbReference type="ARBA" id="ARBA00004911"/>
    </source>
</evidence>
<keyword evidence="11" id="KW-0456">Lyase</keyword>
<dbReference type="EC" id="4.1.1.50" evidence="4"/>
<reference evidence="19 20" key="1">
    <citation type="submission" date="2018-12" db="EMBL/GenBank/DDBJ databases">
        <authorList>
            <person name="Tiukova I."/>
            <person name="Dainat J."/>
        </authorList>
    </citation>
    <scope>NUCLEOTIDE SEQUENCE [LARGE SCALE GENOMIC DNA]</scope>
</reference>
<dbReference type="AlphaFoldDB" id="A0A448YL36"/>
<feature type="binding site" evidence="15">
    <location>
        <position position="40"/>
    </location>
    <ligand>
        <name>substrate</name>
    </ligand>
</feature>
<dbReference type="NCBIfam" id="TIGR00535">
    <property type="entry name" value="SAM_DCase"/>
    <property type="match status" value="1"/>
</dbReference>